<accession>J0WW60</accession>
<dbReference type="Proteomes" id="UP000006514">
    <property type="component" value="Unassembled WGS sequence"/>
</dbReference>
<gene>
    <name evidence="2" type="ORF">AURDEDRAFT_154327</name>
</gene>
<dbReference type="KEGG" id="adl:AURDEDRAFT_154327"/>
<dbReference type="AlphaFoldDB" id="J0WW60"/>
<proteinExistence type="predicted"/>
<evidence type="ECO:0000256" key="1">
    <source>
        <dbReference type="SAM" id="MobiDB-lite"/>
    </source>
</evidence>
<sequence>MSSSATVSEHLAPAIKAGIYSYHPTSGLSINGIPRCQKAQLLQHLAFVDPGPALTKKGKPRVHQPVRPQDQSAEFYCAQMVHYGLATATDAPAPRDAAKQALRGSTLLVPAAVLDVEAGLKTRYDEENDRLRGGTGDKAEAGRQKRQRAAGEPGVAGSSDQPASKRAKQSESAVKLATGPVNLDAISGYYHIIAKVEMTFADEPLEDGFEFGLAVSPKRSHIWGKFDFGPFHGVLRSTRLLTSADGAVSFHWCGIDEEIGAAVYGSENSCTIQFLPGGNIKGAIDGWPCDEPRTVEFTGIRLFNAPMKEDAAALKAEYWGLYQENFENDAEDDYPRFGSFSRMCARDFSFNSDTEDSSASADEEDLDDYDGFSIRCAYDGFY</sequence>
<dbReference type="eggNOG" id="ENOG502SS7G">
    <property type="taxonomic scope" value="Eukaryota"/>
</dbReference>
<protein>
    <submittedName>
        <fullName evidence="2">Uncharacterized protein</fullName>
    </submittedName>
</protein>
<dbReference type="EMBL" id="JH687837">
    <property type="protein sequence ID" value="EJD37658.1"/>
    <property type="molecule type" value="Genomic_DNA"/>
</dbReference>
<evidence type="ECO:0000313" key="3">
    <source>
        <dbReference type="Proteomes" id="UP000006514"/>
    </source>
</evidence>
<keyword evidence="3" id="KW-1185">Reference proteome</keyword>
<feature type="compositionally biased region" description="Basic and acidic residues" evidence="1">
    <location>
        <begin position="127"/>
        <end position="143"/>
    </location>
</feature>
<dbReference type="OrthoDB" id="4121058at2759"/>
<reference evidence="3" key="1">
    <citation type="journal article" date="2012" name="Science">
        <title>The Paleozoic origin of enzymatic lignin decomposition reconstructed from 31 fungal genomes.</title>
        <authorList>
            <person name="Floudas D."/>
            <person name="Binder M."/>
            <person name="Riley R."/>
            <person name="Barry K."/>
            <person name="Blanchette R.A."/>
            <person name="Henrissat B."/>
            <person name="Martinez A.T."/>
            <person name="Otillar R."/>
            <person name="Spatafora J.W."/>
            <person name="Yadav J.S."/>
            <person name="Aerts A."/>
            <person name="Benoit I."/>
            <person name="Boyd A."/>
            <person name="Carlson A."/>
            <person name="Copeland A."/>
            <person name="Coutinho P.M."/>
            <person name="de Vries R.P."/>
            <person name="Ferreira P."/>
            <person name="Findley K."/>
            <person name="Foster B."/>
            <person name="Gaskell J."/>
            <person name="Glotzer D."/>
            <person name="Gorecki P."/>
            <person name="Heitman J."/>
            <person name="Hesse C."/>
            <person name="Hori C."/>
            <person name="Igarashi K."/>
            <person name="Jurgens J.A."/>
            <person name="Kallen N."/>
            <person name="Kersten P."/>
            <person name="Kohler A."/>
            <person name="Kuees U."/>
            <person name="Kumar T.K.A."/>
            <person name="Kuo A."/>
            <person name="LaButti K."/>
            <person name="Larrondo L.F."/>
            <person name="Lindquist E."/>
            <person name="Ling A."/>
            <person name="Lombard V."/>
            <person name="Lucas S."/>
            <person name="Lundell T."/>
            <person name="Martin R."/>
            <person name="McLaughlin D.J."/>
            <person name="Morgenstern I."/>
            <person name="Morin E."/>
            <person name="Murat C."/>
            <person name="Nagy L.G."/>
            <person name="Nolan M."/>
            <person name="Ohm R.A."/>
            <person name="Patyshakuliyeva A."/>
            <person name="Rokas A."/>
            <person name="Ruiz-Duenas F.J."/>
            <person name="Sabat G."/>
            <person name="Salamov A."/>
            <person name="Samejima M."/>
            <person name="Schmutz J."/>
            <person name="Slot J.C."/>
            <person name="St John F."/>
            <person name="Stenlid J."/>
            <person name="Sun H."/>
            <person name="Sun S."/>
            <person name="Syed K."/>
            <person name="Tsang A."/>
            <person name="Wiebenga A."/>
            <person name="Young D."/>
            <person name="Pisabarro A."/>
            <person name="Eastwood D.C."/>
            <person name="Martin F."/>
            <person name="Cullen D."/>
            <person name="Grigoriev I.V."/>
            <person name="Hibbett D.S."/>
        </authorList>
    </citation>
    <scope>NUCLEOTIDE SEQUENCE [LARGE SCALE GENOMIC DNA]</scope>
    <source>
        <strain evidence="3">TFB10046</strain>
    </source>
</reference>
<feature type="region of interest" description="Disordered" evidence="1">
    <location>
        <begin position="127"/>
        <end position="172"/>
    </location>
</feature>
<name>J0WW60_AURST</name>
<organism evidence="2 3">
    <name type="scientific">Auricularia subglabra (strain TFB-10046 / SS5)</name>
    <name type="common">White-rot fungus</name>
    <name type="synonym">Auricularia delicata (strain TFB10046)</name>
    <dbReference type="NCBI Taxonomy" id="717982"/>
    <lineage>
        <taxon>Eukaryota</taxon>
        <taxon>Fungi</taxon>
        <taxon>Dikarya</taxon>
        <taxon>Basidiomycota</taxon>
        <taxon>Agaricomycotina</taxon>
        <taxon>Agaricomycetes</taxon>
        <taxon>Auriculariales</taxon>
        <taxon>Auriculariaceae</taxon>
        <taxon>Auricularia</taxon>
    </lineage>
</organism>
<dbReference type="InParanoid" id="J0WW60"/>
<evidence type="ECO:0000313" key="2">
    <source>
        <dbReference type="EMBL" id="EJD37658.1"/>
    </source>
</evidence>